<evidence type="ECO:0000256" key="1">
    <source>
        <dbReference type="SAM" id="MobiDB-lite"/>
    </source>
</evidence>
<sequence>MAQNISVGAQDLGREQRLLDSKSSFPHLPTSPIMERKSRGSHAEDVLQVVIHKTVCHIHDEITSVIPRLALFQPQRLVPKGKSASRLEVQRFKSSELQPCSINHSLLTLAQKSPKGEHQCLLFTVTVPILRFY</sequence>
<dbReference type="Proteomes" id="UP000748025">
    <property type="component" value="Unassembled WGS sequence"/>
</dbReference>
<name>A0A9P7SYJ5_9HYPO</name>
<organism evidence="2 3">
    <name type="scientific">Claviceps pusilla</name>
    <dbReference type="NCBI Taxonomy" id="123648"/>
    <lineage>
        <taxon>Eukaryota</taxon>
        <taxon>Fungi</taxon>
        <taxon>Dikarya</taxon>
        <taxon>Ascomycota</taxon>
        <taxon>Pezizomycotina</taxon>
        <taxon>Sordariomycetes</taxon>
        <taxon>Hypocreomycetidae</taxon>
        <taxon>Hypocreales</taxon>
        <taxon>Clavicipitaceae</taxon>
        <taxon>Claviceps</taxon>
    </lineage>
</organism>
<keyword evidence="3" id="KW-1185">Reference proteome</keyword>
<dbReference type="AlphaFoldDB" id="A0A9P7SYJ5"/>
<evidence type="ECO:0000313" key="2">
    <source>
        <dbReference type="EMBL" id="KAG6011815.1"/>
    </source>
</evidence>
<evidence type="ECO:0000313" key="3">
    <source>
        <dbReference type="Proteomes" id="UP000748025"/>
    </source>
</evidence>
<feature type="region of interest" description="Disordered" evidence="1">
    <location>
        <begin position="16"/>
        <end position="41"/>
    </location>
</feature>
<reference evidence="2" key="1">
    <citation type="journal article" date="2020" name="bioRxiv">
        <title>Whole genome comparisons of ergot fungi reveals the divergence and evolution of species within the genus Claviceps are the result of varying mechanisms driving genome evolution and host range expansion.</title>
        <authorList>
            <person name="Wyka S.A."/>
            <person name="Mondo S.J."/>
            <person name="Liu M."/>
            <person name="Dettman J."/>
            <person name="Nalam V."/>
            <person name="Broders K.D."/>
        </authorList>
    </citation>
    <scope>NUCLEOTIDE SEQUENCE</scope>
    <source>
        <strain evidence="2">CCC 602</strain>
    </source>
</reference>
<proteinExistence type="predicted"/>
<comment type="caution">
    <text evidence="2">The sequence shown here is derived from an EMBL/GenBank/DDBJ whole genome shotgun (WGS) entry which is preliminary data.</text>
</comment>
<protein>
    <submittedName>
        <fullName evidence="2">Uncharacterized protein</fullName>
    </submittedName>
</protein>
<accession>A0A9P7SYJ5</accession>
<dbReference type="EMBL" id="SRPW01000823">
    <property type="protein sequence ID" value="KAG6011815.1"/>
    <property type="molecule type" value="Genomic_DNA"/>
</dbReference>
<gene>
    <name evidence="2" type="ORF">E4U43_008109</name>
</gene>